<dbReference type="CDD" id="cd00130">
    <property type="entry name" value="PAS"/>
    <property type="match status" value="1"/>
</dbReference>
<dbReference type="PROSITE" id="PS50112">
    <property type="entry name" value="PAS"/>
    <property type="match status" value="1"/>
</dbReference>
<dbReference type="Proteomes" id="UP000315217">
    <property type="component" value="Unassembled WGS sequence"/>
</dbReference>
<evidence type="ECO:0000313" key="2">
    <source>
        <dbReference type="EMBL" id="TMJ05665.1"/>
    </source>
</evidence>
<organism evidence="2 5">
    <name type="scientific">Candidatus Segetimicrobium genomatis</name>
    <dbReference type="NCBI Taxonomy" id="2569760"/>
    <lineage>
        <taxon>Bacteria</taxon>
        <taxon>Bacillati</taxon>
        <taxon>Candidatus Sysuimicrobiota</taxon>
        <taxon>Candidatus Sysuimicrobiia</taxon>
        <taxon>Candidatus Sysuimicrobiales</taxon>
        <taxon>Candidatus Segetimicrobiaceae</taxon>
        <taxon>Candidatus Segetimicrobium</taxon>
    </lineage>
</organism>
<evidence type="ECO:0000313" key="4">
    <source>
        <dbReference type="Proteomes" id="UP000315217"/>
    </source>
</evidence>
<dbReference type="EMBL" id="VBAI01000043">
    <property type="protein sequence ID" value="TMJ11872.1"/>
    <property type="molecule type" value="Genomic_DNA"/>
</dbReference>
<evidence type="ECO:0000313" key="5">
    <source>
        <dbReference type="Proteomes" id="UP000318661"/>
    </source>
</evidence>
<gene>
    <name evidence="3" type="ORF">E6G98_04190</name>
    <name evidence="2" type="ORF">E6G99_09715</name>
</gene>
<dbReference type="Pfam" id="PF08448">
    <property type="entry name" value="PAS_4"/>
    <property type="match status" value="1"/>
</dbReference>
<protein>
    <recommendedName>
        <fullName evidence="1">PAS domain-containing protein</fullName>
    </recommendedName>
</protein>
<sequence>MLQKQVEIILMRQLASYLTLPVFVVDPEGNLLYYNASAEPLLGRQFDEAGEMPIREWSTIFAPVDERGAPLPPDALPLAIALQKRRPAYRRIRITGLDGVPRELEVVAFPLEGQGRRFLGAVAIFYSVNAR</sequence>
<dbReference type="EMBL" id="VBAJ01000243">
    <property type="protein sequence ID" value="TMJ05665.1"/>
    <property type="molecule type" value="Genomic_DNA"/>
</dbReference>
<feature type="domain" description="PAS" evidence="1">
    <location>
        <begin position="11"/>
        <end position="48"/>
    </location>
</feature>
<dbReference type="InterPro" id="IPR013656">
    <property type="entry name" value="PAS_4"/>
</dbReference>
<name>A0A537LCB2_9BACT</name>
<comment type="caution">
    <text evidence="2">The sequence shown here is derived from an EMBL/GenBank/DDBJ whole genome shotgun (WGS) entry which is preliminary data.</text>
</comment>
<accession>A0A537LCB2</accession>
<reference evidence="4 5" key="1">
    <citation type="journal article" date="2019" name="Nat. Microbiol.">
        <title>Mediterranean grassland soil C-N compound turnover is dependent on rainfall and depth, and is mediated by genomically divergent microorganisms.</title>
        <authorList>
            <person name="Diamond S."/>
            <person name="Andeer P.F."/>
            <person name="Li Z."/>
            <person name="Crits-Christoph A."/>
            <person name="Burstein D."/>
            <person name="Anantharaman K."/>
            <person name="Lane K.R."/>
            <person name="Thomas B.C."/>
            <person name="Pan C."/>
            <person name="Northen T.R."/>
            <person name="Banfield J.F."/>
        </authorList>
    </citation>
    <scope>NUCLEOTIDE SEQUENCE [LARGE SCALE GENOMIC DNA]</scope>
    <source>
        <strain evidence="3">NP_1</strain>
        <strain evidence="2">NP_2</strain>
    </source>
</reference>
<evidence type="ECO:0000259" key="1">
    <source>
        <dbReference type="PROSITE" id="PS50112"/>
    </source>
</evidence>
<dbReference type="SUPFAM" id="SSF55785">
    <property type="entry name" value="PYP-like sensor domain (PAS domain)"/>
    <property type="match status" value="1"/>
</dbReference>
<proteinExistence type="predicted"/>
<dbReference type="InterPro" id="IPR035965">
    <property type="entry name" value="PAS-like_dom_sf"/>
</dbReference>
<evidence type="ECO:0000313" key="3">
    <source>
        <dbReference type="EMBL" id="TMJ11872.1"/>
    </source>
</evidence>
<dbReference type="Gene3D" id="3.30.450.20">
    <property type="entry name" value="PAS domain"/>
    <property type="match status" value="1"/>
</dbReference>
<dbReference type="AlphaFoldDB" id="A0A537LCB2"/>
<dbReference type="InterPro" id="IPR000014">
    <property type="entry name" value="PAS"/>
</dbReference>
<dbReference type="Proteomes" id="UP000318661">
    <property type="component" value="Unassembled WGS sequence"/>
</dbReference>